<dbReference type="InterPro" id="IPR027379">
    <property type="entry name" value="CLS_N"/>
</dbReference>
<evidence type="ECO:0000256" key="4">
    <source>
        <dbReference type="ARBA" id="ARBA00022989"/>
    </source>
</evidence>
<sequence>MTLTQEQSRYPFLELMWTMLVFFAWVIWFWLLITIFADLFRRSDISGWGKAGWTVLLLVVPFLGVLIYLIAQGRQMGERRRAAAEAAQSHFEDYVRAVAAPHDGTTSQIAEAKRLLDDGAINDQEYQALKAKVLSR</sequence>
<evidence type="ECO:0000256" key="2">
    <source>
        <dbReference type="ARBA" id="ARBA00022475"/>
    </source>
</evidence>
<evidence type="ECO:0000313" key="10">
    <source>
        <dbReference type="Proteomes" id="UP000287547"/>
    </source>
</evidence>
<evidence type="ECO:0000256" key="5">
    <source>
        <dbReference type="ARBA" id="ARBA00023136"/>
    </source>
</evidence>
<comment type="caution">
    <text evidence="9">The sequence shown here is derived from an EMBL/GenBank/DDBJ whole genome shotgun (WGS) entry which is preliminary data.</text>
</comment>
<dbReference type="RefSeq" id="WP_037275565.1">
    <property type="nucleotide sequence ID" value="NZ_QHKI01000116.1"/>
</dbReference>
<evidence type="ECO:0000313" key="9">
    <source>
        <dbReference type="EMBL" id="RSM60384.1"/>
    </source>
</evidence>
<evidence type="ECO:0000256" key="6">
    <source>
        <dbReference type="SAM" id="Phobius"/>
    </source>
</evidence>
<dbReference type="GO" id="GO:0005886">
    <property type="term" value="C:plasma membrane"/>
    <property type="evidence" value="ECO:0007669"/>
    <property type="project" value="UniProtKB-SubCell"/>
</dbReference>
<dbReference type="OrthoDB" id="7596142at2"/>
<gene>
    <name evidence="9" type="ORF">DMH04_54115</name>
</gene>
<evidence type="ECO:0000256" key="1">
    <source>
        <dbReference type="ARBA" id="ARBA00004651"/>
    </source>
</evidence>
<accession>A0A428XYT7</accession>
<keyword evidence="4 6" id="KW-1133">Transmembrane helix</keyword>
<keyword evidence="3 6" id="KW-0812">Transmembrane</keyword>
<evidence type="ECO:0008006" key="11">
    <source>
        <dbReference type="Google" id="ProtNLM"/>
    </source>
</evidence>
<evidence type="ECO:0000259" key="8">
    <source>
        <dbReference type="Pfam" id="PF13396"/>
    </source>
</evidence>
<evidence type="ECO:0000259" key="7">
    <source>
        <dbReference type="Pfam" id="PF09851"/>
    </source>
</evidence>
<feature type="domain" description="Cardiolipin synthase N-terminal" evidence="8">
    <location>
        <begin position="26"/>
        <end position="71"/>
    </location>
</feature>
<keyword evidence="2" id="KW-1003">Cell membrane</keyword>
<dbReference type="Proteomes" id="UP000287547">
    <property type="component" value="Unassembled WGS sequence"/>
</dbReference>
<dbReference type="AlphaFoldDB" id="A0A428XYT7"/>
<feature type="transmembrane region" description="Helical" evidence="6">
    <location>
        <begin position="51"/>
        <end position="71"/>
    </location>
</feature>
<organism evidence="9 10">
    <name type="scientific">Kibdelosporangium aridum</name>
    <dbReference type="NCBI Taxonomy" id="2030"/>
    <lineage>
        <taxon>Bacteria</taxon>
        <taxon>Bacillati</taxon>
        <taxon>Actinomycetota</taxon>
        <taxon>Actinomycetes</taxon>
        <taxon>Pseudonocardiales</taxon>
        <taxon>Pseudonocardiaceae</taxon>
        <taxon>Kibdelosporangium</taxon>
    </lineage>
</organism>
<feature type="transmembrane region" description="Helical" evidence="6">
    <location>
        <begin position="12"/>
        <end position="31"/>
    </location>
</feature>
<keyword evidence="5 6" id="KW-0472">Membrane</keyword>
<feature type="domain" description="SHOCT" evidence="7">
    <location>
        <begin position="108"/>
        <end position="134"/>
    </location>
</feature>
<name>A0A428XYT7_KIBAR</name>
<comment type="subcellular location">
    <subcellularLocation>
        <location evidence="1">Cell membrane</location>
        <topology evidence="1">Multi-pass membrane protein</topology>
    </subcellularLocation>
</comment>
<protein>
    <recommendedName>
        <fullName evidence="11">Phospholipase_D-nuclease N-terminal</fullName>
    </recommendedName>
</protein>
<dbReference type="EMBL" id="QHKI01000116">
    <property type="protein sequence ID" value="RSM60384.1"/>
    <property type="molecule type" value="Genomic_DNA"/>
</dbReference>
<dbReference type="InterPro" id="IPR018649">
    <property type="entry name" value="SHOCT"/>
</dbReference>
<reference evidence="9 10" key="1">
    <citation type="submission" date="2018-05" db="EMBL/GenBank/DDBJ databases">
        <title>Evolution of GPA BGCs.</title>
        <authorList>
            <person name="Waglechner N."/>
            <person name="Wright G.D."/>
        </authorList>
    </citation>
    <scope>NUCLEOTIDE SEQUENCE [LARGE SCALE GENOMIC DNA]</scope>
    <source>
        <strain evidence="9 10">A82846</strain>
    </source>
</reference>
<proteinExistence type="predicted"/>
<dbReference type="Pfam" id="PF13396">
    <property type="entry name" value="PLDc_N"/>
    <property type="match status" value="1"/>
</dbReference>
<evidence type="ECO:0000256" key="3">
    <source>
        <dbReference type="ARBA" id="ARBA00022692"/>
    </source>
</evidence>
<dbReference type="Pfam" id="PF09851">
    <property type="entry name" value="SHOCT"/>
    <property type="match status" value="1"/>
</dbReference>